<dbReference type="InterPro" id="IPR020335">
    <property type="entry name" value="Phage_T7_Gp13"/>
</dbReference>
<evidence type="ECO:0000313" key="1">
    <source>
        <dbReference type="EMBL" id="UTQ78176.1"/>
    </source>
</evidence>
<dbReference type="Proteomes" id="UP001060072">
    <property type="component" value="Segment"/>
</dbReference>
<name>A0A9E7T2E2_9CAUD</name>
<reference evidence="1" key="1">
    <citation type="submission" date="2022-05" db="EMBL/GenBank/DDBJ databases">
        <title>Complete genome sequence of Aeromonas phage JELG-KS1.</title>
        <authorList>
            <person name="Svanberga K."/>
            <person name="Dislers A."/>
            <person name="Kazaks A."/>
            <person name="Zrelovs N."/>
        </authorList>
    </citation>
    <scope>NUCLEOTIDE SEQUENCE</scope>
</reference>
<dbReference type="Pfam" id="PF11090">
    <property type="entry name" value="Phage_T7_Gp13"/>
    <property type="match status" value="1"/>
</dbReference>
<evidence type="ECO:0000313" key="2">
    <source>
        <dbReference type="Proteomes" id="UP001060072"/>
    </source>
</evidence>
<organism evidence="1 2">
    <name type="scientific">Aeromonas phage JELG-KS1</name>
    <dbReference type="NCBI Taxonomy" id="2951233"/>
    <lineage>
        <taxon>Viruses</taxon>
        <taxon>Duplodnaviria</taxon>
        <taxon>Heunggongvirae</taxon>
        <taxon>Uroviricota</taxon>
        <taxon>Caudoviricetes</taxon>
        <taxon>Autographivirales</taxon>
        <taxon>Autotranscriptaviridae</taxon>
        <taxon>Studiervirinae</taxon>
        <taxon>Jelgvirus</taxon>
        <taxon>Jelgvirus JELGKS1</taxon>
    </lineage>
</organism>
<protein>
    <recommendedName>
        <fullName evidence="3">Internal virion protein A</fullName>
    </recommendedName>
</protein>
<accession>A0A9E7T2E2</accession>
<keyword evidence="2" id="KW-1185">Reference proteome</keyword>
<dbReference type="EMBL" id="ON604651">
    <property type="protein sequence ID" value="UTQ78176.1"/>
    <property type="molecule type" value="Genomic_DNA"/>
</dbReference>
<proteinExistence type="predicted"/>
<sequence>MGEVKDGKYFYQDDCTPNDIANIALDLHPDDEKELLAGGFLLSSGDKHECLKRCVSNSAKTYAIRCSATDLTMAIGGYTTYGNCWFLSSEWLLELTAEERKDFRGLLMQNLMNTLKLFPVLSNMAWAKNTQHLRLIQACGGRIGTSGYMPNGEEFVYFEFRREDYPQLN</sequence>
<evidence type="ECO:0008006" key="3">
    <source>
        <dbReference type="Google" id="ProtNLM"/>
    </source>
</evidence>